<dbReference type="SUPFAM" id="SSF158791">
    <property type="entry name" value="MgtE N-terminal domain-like"/>
    <property type="match status" value="1"/>
</dbReference>
<reference evidence="4" key="1">
    <citation type="submission" date="2023-03" db="EMBL/GenBank/DDBJ databases">
        <title>Bacterial isolates from washroom surfaces on a university campus.</title>
        <authorList>
            <person name="Holman D.B."/>
            <person name="Gzyl K.E."/>
            <person name="Taheri A.E."/>
        </authorList>
    </citation>
    <scope>NUCLEOTIDE SEQUENCE</scope>
    <source>
        <strain evidence="4">RD03</strain>
    </source>
</reference>
<feature type="domain" description="Magnesium transporter MgtE intracellular" evidence="3">
    <location>
        <begin position="136"/>
        <end position="196"/>
    </location>
</feature>
<evidence type="ECO:0000313" key="4">
    <source>
        <dbReference type="EMBL" id="MDH5161194.1"/>
    </source>
</evidence>
<dbReference type="SUPFAM" id="SSF101447">
    <property type="entry name" value="Formin homology 2 domain (FH2 domain)"/>
    <property type="match status" value="1"/>
</dbReference>
<proteinExistence type="predicted"/>
<keyword evidence="2" id="KW-0812">Transmembrane</keyword>
<dbReference type="AlphaFoldDB" id="A0AAW6SX69"/>
<gene>
    <name evidence="4" type="ORF">P5X88_09605</name>
</gene>
<evidence type="ECO:0000313" key="5">
    <source>
        <dbReference type="Proteomes" id="UP001159179"/>
    </source>
</evidence>
<dbReference type="Proteomes" id="UP001159179">
    <property type="component" value="Unassembled WGS sequence"/>
</dbReference>
<dbReference type="EMBL" id="JAROYP010000004">
    <property type="protein sequence ID" value="MDH5161194.1"/>
    <property type="molecule type" value="Genomic_DNA"/>
</dbReference>
<dbReference type="RefSeq" id="WP_251337895.1">
    <property type="nucleotide sequence ID" value="NZ_JAMATW010000002.1"/>
</dbReference>
<accession>A0AAW6SX69</accession>
<evidence type="ECO:0000256" key="2">
    <source>
        <dbReference type="SAM" id="Phobius"/>
    </source>
</evidence>
<comment type="caution">
    <text evidence="4">The sequence shown here is derived from an EMBL/GenBank/DDBJ whole genome shotgun (WGS) entry which is preliminary data.</text>
</comment>
<keyword evidence="2" id="KW-1133">Transmembrane helix</keyword>
<feature type="transmembrane region" description="Helical" evidence="2">
    <location>
        <begin position="20"/>
        <end position="42"/>
    </location>
</feature>
<keyword evidence="1" id="KW-0175">Coiled coil</keyword>
<evidence type="ECO:0000259" key="3">
    <source>
        <dbReference type="Pfam" id="PF03448"/>
    </source>
</evidence>
<feature type="coiled-coil region" evidence="1">
    <location>
        <begin position="72"/>
        <end position="137"/>
    </location>
</feature>
<dbReference type="Pfam" id="PF03448">
    <property type="entry name" value="MgtE_N"/>
    <property type="match status" value="1"/>
</dbReference>
<name>A0AAW6SX69_9BACI</name>
<evidence type="ECO:0000256" key="1">
    <source>
        <dbReference type="SAM" id="Coils"/>
    </source>
</evidence>
<organism evidence="4 5">
    <name type="scientific">Heyndrickxia oleronia</name>
    <dbReference type="NCBI Taxonomy" id="38875"/>
    <lineage>
        <taxon>Bacteria</taxon>
        <taxon>Bacillati</taxon>
        <taxon>Bacillota</taxon>
        <taxon>Bacilli</taxon>
        <taxon>Bacillales</taxon>
        <taxon>Bacillaceae</taxon>
        <taxon>Heyndrickxia</taxon>
    </lineage>
</organism>
<keyword evidence="2" id="KW-0472">Membrane</keyword>
<protein>
    <submittedName>
        <fullName evidence="4">MotE family protein</fullName>
    </submittedName>
</protein>
<dbReference type="InterPro" id="IPR006668">
    <property type="entry name" value="Mg_transptr_MgtE_intracell_dom"/>
</dbReference>
<sequence>MDREVKEKIEDRPRSRFQWFLYVIFIPLLFAIVIALIVAQFAGVNVFEKAKDLSGKLPFISSKVEKTSGKSLKEYEDKIIDLQAEIENKDTELTQLQSKIDTQDNEKQQMLLEQKRLEDEIDELKQIQNQNKKAFQEIVQTYESMSAKSAAPIILSMKDPEALKILSNLKSDVLAKIMEKMPADRAAKYTEMLSAKTND</sequence>